<comment type="caution">
    <text evidence="2">The sequence shown here is derived from an EMBL/GenBank/DDBJ whole genome shotgun (WGS) entry which is preliminary data.</text>
</comment>
<evidence type="ECO:0000313" key="2">
    <source>
        <dbReference type="EMBL" id="GCD99751.1"/>
    </source>
</evidence>
<sequence length="164" mass="17567">MIETVPEPTTGPTTPDTHTPTTDTHHTLDVDALLAWGAAHRTPAVRTLAERASKALTGLAERRERQDAVHAAQRRVIDAELLLAQAQRDLRAAKAGTPTVPTASTNACPAVPDPDPAQRREEGRRARVWAAANKVACPDRGVVPKGVLVGYRRANEGEIVGVVR</sequence>
<accession>A0A401YYS9</accession>
<dbReference type="RefSeq" id="WP_126641525.1">
    <property type="nucleotide sequence ID" value="NZ_BIFH01000034.1"/>
</dbReference>
<evidence type="ECO:0000313" key="3">
    <source>
        <dbReference type="Proteomes" id="UP000286931"/>
    </source>
</evidence>
<reference evidence="2 3" key="1">
    <citation type="submission" date="2018-12" db="EMBL/GenBank/DDBJ databases">
        <title>Draft genome sequence of Embleya hyalina NBRC 13850T.</title>
        <authorList>
            <person name="Komaki H."/>
            <person name="Hosoyama A."/>
            <person name="Kimura A."/>
            <person name="Ichikawa N."/>
            <person name="Tamura T."/>
        </authorList>
    </citation>
    <scope>NUCLEOTIDE SEQUENCE [LARGE SCALE GENOMIC DNA]</scope>
    <source>
        <strain evidence="2 3">NBRC 13850</strain>
    </source>
</reference>
<feature type="region of interest" description="Disordered" evidence="1">
    <location>
        <begin position="95"/>
        <end position="120"/>
    </location>
</feature>
<dbReference type="Proteomes" id="UP000286931">
    <property type="component" value="Unassembled WGS sequence"/>
</dbReference>
<evidence type="ECO:0000256" key="1">
    <source>
        <dbReference type="SAM" id="MobiDB-lite"/>
    </source>
</evidence>
<protein>
    <submittedName>
        <fullName evidence="2">Uncharacterized protein</fullName>
    </submittedName>
</protein>
<feature type="region of interest" description="Disordered" evidence="1">
    <location>
        <begin position="1"/>
        <end position="24"/>
    </location>
</feature>
<dbReference type="AlphaFoldDB" id="A0A401YYS9"/>
<organism evidence="2 3">
    <name type="scientific">Embleya hyalina</name>
    <dbReference type="NCBI Taxonomy" id="516124"/>
    <lineage>
        <taxon>Bacteria</taxon>
        <taxon>Bacillati</taxon>
        <taxon>Actinomycetota</taxon>
        <taxon>Actinomycetes</taxon>
        <taxon>Kitasatosporales</taxon>
        <taxon>Streptomycetaceae</taxon>
        <taxon>Embleya</taxon>
    </lineage>
</organism>
<keyword evidence="3" id="KW-1185">Reference proteome</keyword>
<proteinExistence type="predicted"/>
<dbReference type="EMBL" id="BIFH01000034">
    <property type="protein sequence ID" value="GCD99751.1"/>
    <property type="molecule type" value="Genomic_DNA"/>
</dbReference>
<gene>
    <name evidence="2" type="ORF">EHYA_07473</name>
</gene>
<name>A0A401YYS9_9ACTN</name>
<feature type="compositionally biased region" description="Low complexity" evidence="1">
    <location>
        <begin position="1"/>
        <end position="22"/>
    </location>
</feature>